<dbReference type="FunFam" id="1.20.1740.10:FF:000039">
    <property type="entry name" value="Neutral amino acid transporter (Eurofung)"/>
    <property type="match status" value="1"/>
</dbReference>
<comment type="subcellular location">
    <subcellularLocation>
        <location evidence="1">Membrane</location>
        <topology evidence="1">Multi-pass membrane protein</topology>
    </subcellularLocation>
</comment>
<dbReference type="EMBL" id="JAGMWT010000010">
    <property type="protein sequence ID" value="KAH7120881.1"/>
    <property type="molecule type" value="Genomic_DNA"/>
</dbReference>
<evidence type="ECO:0000313" key="9">
    <source>
        <dbReference type="Proteomes" id="UP000700596"/>
    </source>
</evidence>
<evidence type="ECO:0000259" key="7">
    <source>
        <dbReference type="Pfam" id="PF01490"/>
    </source>
</evidence>
<dbReference type="Pfam" id="PF01490">
    <property type="entry name" value="Aa_trans"/>
    <property type="match status" value="1"/>
</dbReference>
<evidence type="ECO:0000256" key="1">
    <source>
        <dbReference type="ARBA" id="ARBA00004141"/>
    </source>
</evidence>
<feature type="transmembrane region" description="Helical" evidence="6">
    <location>
        <begin position="83"/>
        <end position="103"/>
    </location>
</feature>
<dbReference type="InterPro" id="IPR013057">
    <property type="entry name" value="AA_transpt_TM"/>
</dbReference>
<evidence type="ECO:0000256" key="4">
    <source>
        <dbReference type="ARBA" id="ARBA00022989"/>
    </source>
</evidence>
<comment type="caution">
    <text evidence="8">The sequence shown here is derived from an EMBL/GenBank/DDBJ whole genome shotgun (WGS) entry which is preliminary data.</text>
</comment>
<keyword evidence="4 6" id="KW-1133">Transmembrane helix</keyword>
<protein>
    <submittedName>
        <fullName evidence="8">Transmembrane amino acid transporter protein-domain-containing protein</fullName>
    </submittedName>
</protein>
<organism evidence="8 9">
    <name type="scientific">Dendryphion nanum</name>
    <dbReference type="NCBI Taxonomy" id="256645"/>
    <lineage>
        <taxon>Eukaryota</taxon>
        <taxon>Fungi</taxon>
        <taxon>Dikarya</taxon>
        <taxon>Ascomycota</taxon>
        <taxon>Pezizomycotina</taxon>
        <taxon>Dothideomycetes</taxon>
        <taxon>Pleosporomycetidae</taxon>
        <taxon>Pleosporales</taxon>
        <taxon>Torulaceae</taxon>
        <taxon>Dendryphion</taxon>
    </lineage>
</organism>
<name>A0A9P9DLQ0_9PLEO</name>
<sequence length="469" mass="49830">MADEKKDIQPAPAMSIAAGEVEEGVLDGKSDDDFEVFKDTADGVQFRLVGWPKASVIFLKIIFATGVLSIPTAMYGLGAVGGALSVIGWGVVNTYFAIVQGNFRNKHAHCHSIADMALVVGGPIVKEIVGALFIVAYILCTGSGIVGLATALNALSDHGACTVWFAFVSAIVIVAAASVRKFEKIGWLTWAGSVSIYVAVFIVVVGVTTRSRPAAAPQEGPFDLGFHAIAYPTFIVGMTATCTIFVSSAGTSAFLPVISEMKNPRDYNKAVYVCMGIVQASYLTFSLVVYKWCGKWVTNPSLGSAGPTVKKVSYGIGLVGLAISGCIYLHVGAKYVFVRILRNSQHLQRNSVVHWGTWLGCTITMGTLAFILAQAIPIFSFLIALTGSLCFAPMAICLPAWLWLHDHPEWKTRSVWTAAAYYAHFLMIAIGLFLCVGGTYGVVQSIKGAYASGMIGGAFSCADNSGFHG</sequence>
<feature type="transmembrane region" description="Helical" evidence="6">
    <location>
        <begin position="312"/>
        <end position="331"/>
    </location>
</feature>
<dbReference type="PANTHER" id="PTHR22950:SF697">
    <property type="entry name" value="AMINO ACID TRANSPORTER (EUROFUNG)"/>
    <property type="match status" value="1"/>
</dbReference>
<feature type="transmembrane region" description="Helical" evidence="6">
    <location>
        <begin position="270"/>
        <end position="292"/>
    </location>
</feature>
<feature type="transmembrane region" description="Helical" evidence="6">
    <location>
        <begin position="229"/>
        <end position="258"/>
    </location>
</feature>
<accession>A0A9P9DLQ0</accession>
<feature type="domain" description="Amino acid transporter transmembrane" evidence="7">
    <location>
        <begin position="50"/>
        <end position="443"/>
    </location>
</feature>
<keyword evidence="5 6" id="KW-0472">Membrane</keyword>
<evidence type="ECO:0000256" key="3">
    <source>
        <dbReference type="ARBA" id="ARBA00022692"/>
    </source>
</evidence>
<evidence type="ECO:0000256" key="6">
    <source>
        <dbReference type="SAM" id="Phobius"/>
    </source>
</evidence>
<dbReference type="GO" id="GO:0016020">
    <property type="term" value="C:membrane"/>
    <property type="evidence" value="ECO:0007669"/>
    <property type="project" value="UniProtKB-SubCell"/>
</dbReference>
<keyword evidence="9" id="KW-1185">Reference proteome</keyword>
<dbReference type="PANTHER" id="PTHR22950">
    <property type="entry name" value="AMINO ACID TRANSPORTER"/>
    <property type="match status" value="1"/>
</dbReference>
<reference evidence="8" key="1">
    <citation type="journal article" date="2021" name="Nat. Commun.">
        <title>Genetic determinants of endophytism in the Arabidopsis root mycobiome.</title>
        <authorList>
            <person name="Mesny F."/>
            <person name="Miyauchi S."/>
            <person name="Thiergart T."/>
            <person name="Pickel B."/>
            <person name="Atanasova L."/>
            <person name="Karlsson M."/>
            <person name="Huettel B."/>
            <person name="Barry K.W."/>
            <person name="Haridas S."/>
            <person name="Chen C."/>
            <person name="Bauer D."/>
            <person name="Andreopoulos W."/>
            <person name="Pangilinan J."/>
            <person name="LaButti K."/>
            <person name="Riley R."/>
            <person name="Lipzen A."/>
            <person name="Clum A."/>
            <person name="Drula E."/>
            <person name="Henrissat B."/>
            <person name="Kohler A."/>
            <person name="Grigoriev I.V."/>
            <person name="Martin F.M."/>
            <person name="Hacquard S."/>
        </authorList>
    </citation>
    <scope>NUCLEOTIDE SEQUENCE</scope>
    <source>
        <strain evidence="8">MPI-CAGE-CH-0243</strain>
    </source>
</reference>
<comment type="similarity">
    <text evidence="2">Belongs to the amino acid/polyamine transporter 2 family.</text>
</comment>
<feature type="transmembrane region" description="Helical" evidence="6">
    <location>
        <begin position="352"/>
        <end position="372"/>
    </location>
</feature>
<feature type="transmembrane region" description="Helical" evidence="6">
    <location>
        <begin position="378"/>
        <end position="404"/>
    </location>
</feature>
<proteinExistence type="inferred from homology"/>
<feature type="transmembrane region" description="Helical" evidence="6">
    <location>
        <begin position="416"/>
        <end position="443"/>
    </location>
</feature>
<gene>
    <name evidence="8" type="ORF">B0J11DRAFT_51239</name>
</gene>
<evidence type="ECO:0000256" key="5">
    <source>
        <dbReference type="ARBA" id="ARBA00023136"/>
    </source>
</evidence>
<dbReference type="GO" id="GO:0015179">
    <property type="term" value="F:L-amino acid transmembrane transporter activity"/>
    <property type="evidence" value="ECO:0007669"/>
    <property type="project" value="TreeGrafter"/>
</dbReference>
<evidence type="ECO:0000256" key="2">
    <source>
        <dbReference type="ARBA" id="ARBA00008066"/>
    </source>
</evidence>
<feature type="transmembrane region" description="Helical" evidence="6">
    <location>
        <begin position="187"/>
        <end position="209"/>
    </location>
</feature>
<evidence type="ECO:0000313" key="8">
    <source>
        <dbReference type="EMBL" id="KAH7120881.1"/>
    </source>
</evidence>
<feature type="transmembrane region" description="Helical" evidence="6">
    <location>
        <begin position="124"/>
        <end position="150"/>
    </location>
</feature>
<dbReference type="Proteomes" id="UP000700596">
    <property type="component" value="Unassembled WGS sequence"/>
</dbReference>
<dbReference type="OrthoDB" id="3162524at2759"/>
<keyword evidence="3 6" id="KW-0812">Transmembrane</keyword>
<feature type="transmembrane region" description="Helical" evidence="6">
    <location>
        <begin position="162"/>
        <end position="180"/>
    </location>
</feature>
<dbReference type="AlphaFoldDB" id="A0A9P9DLQ0"/>
<dbReference type="Gene3D" id="1.20.1740.10">
    <property type="entry name" value="Amino acid/polyamine transporter I"/>
    <property type="match status" value="1"/>
</dbReference>
<feature type="transmembrane region" description="Helical" evidence="6">
    <location>
        <begin position="57"/>
        <end position="77"/>
    </location>
</feature>